<dbReference type="RefSeq" id="WP_091937315.1">
    <property type="nucleotide sequence ID" value="NZ_FNCY01000007.1"/>
</dbReference>
<feature type="transmembrane region" description="Helical" evidence="7">
    <location>
        <begin position="103"/>
        <end position="125"/>
    </location>
</feature>
<name>A0A1G8EAZ8_9RHOO</name>
<dbReference type="Pfam" id="PF06808">
    <property type="entry name" value="DctM"/>
    <property type="match status" value="1"/>
</dbReference>
<evidence type="ECO:0000256" key="2">
    <source>
        <dbReference type="ARBA" id="ARBA00022475"/>
    </source>
</evidence>
<evidence type="ECO:0000259" key="8">
    <source>
        <dbReference type="Pfam" id="PF06808"/>
    </source>
</evidence>
<feature type="transmembrane region" description="Helical" evidence="7">
    <location>
        <begin position="47"/>
        <end position="66"/>
    </location>
</feature>
<dbReference type="AlphaFoldDB" id="A0A1G8EAZ8"/>
<accession>A0A1G8EAZ8</accession>
<keyword evidence="10" id="KW-1185">Reference proteome</keyword>
<evidence type="ECO:0000256" key="4">
    <source>
        <dbReference type="ARBA" id="ARBA00022692"/>
    </source>
</evidence>
<feature type="domain" description="TRAP C4-dicarboxylate transport system permease DctM subunit" evidence="8">
    <location>
        <begin position="8"/>
        <end position="416"/>
    </location>
</feature>
<dbReference type="GO" id="GO:0005886">
    <property type="term" value="C:plasma membrane"/>
    <property type="evidence" value="ECO:0007669"/>
    <property type="project" value="UniProtKB-SubCell"/>
</dbReference>
<dbReference type="OrthoDB" id="9777699at2"/>
<keyword evidence="6 7" id="KW-0472">Membrane</keyword>
<keyword evidence="5 7" id="KW-1133">Transmembrane helix</keyword>
<comment type="subcellular location">
    <subcellularLocation>
        <location evidence="1 7">Cell inner membrane</location>
        <topology evidence="1 7">Multi-pass membrane protein</topology>
    </subcellularLocation>
</comment>
<evidence type="ECO:0000256" key="1">
    <source>
        <dbReference type="ARBA" id="ARBA00004429"/>
    </source>
</evidence>
<dbReference type="PANTHER" id="PTHR33362:SF4">
    <property type="entry name" value="2,3-DIKETO-L-GULONATE TRAP TRANSPORTER LARGE PERMEASE PROTEIN YIAN"/>
    <property type="match status" value="1"/>
</dbReference>
<dbReference type="InterPro" id="IPR010656">
    <property type="entry name" value="DctM"/>
</dbReference>
<keyword evidence="4 7" id="KW-0812">Transmembrane</keyword>
<dbReference type="GO" id="GO:0022857">
    <property type="term" value="F:transmembrane transporter activity"/>
    <property type="evidence" value="ECO:0007669"/>
    <property type="project" value="UniProtKB-UniRule"/>
</dbReference>
<reference evidence="9 10" key="1">
    <citation type="submission" date="2016-10" db="EMBL/GenBank/DDBJ databases">
        <authorList>
            <person name="de Groot N.N."/>
        </authorList>
    </citation>
    <scope>NUCLEOTIDE SEQUENCE [LARGE SCALE GENOMIC DNA]</scope>
    <source>
        <strain evidence="9 10">DSM 5885</strain>
    </source>
</reference>
<feature type="transmembrane region" description="Helical" evidence="7">
    <location>
        <begin position="78"/>
        <end position="97"/>
    </location>
</feature>
<keyword evidence="7" id="KW-0813">Transport</keyword>
<keyword evidence="2" id="KW-1003">Cell membrane</keyword>
<dbReference type="NCBIfam" id="TIGR00786">
    <property type="entry name" value="dctM"/>
    <property type="match status" value="1"/>
</dbReference>
<comment type="caution">
    <text evidence="7">Lacks conserved residue(s) required for the propagation of feature annotation.</text>
</comment>
<dbReference type="InterPro" id="IPR004681">
    <property type="entry name" value="TRAP_DctM"/>
</dbReference>
<feature type="transmembrane region" description="Helical" evidence="7">
    <location>
        <begin position="137"/>
        <end position="159"/>
    </location>
</feature>
<feature type="transmembrane region" description="Helical" evidence="7">
    <location>
        <begin position="171"/>
        <end position="192"/>
    </location>
</feature>
<feature type="transmembrane region" description="Helical" evidence="7">
    <location>
        <begin position="240"/>
        <end position="256"/>
    </location>
</feature>
<evidence type="ECO:0000256" key="5">
    <source>
        <dbReference type="ARBA" id="ARBA00022989"/>
    </source>
</evidence>
<evidence type="ECO:0000313" key="9">
    <source>
        <dbReference type="EMBL" id="SDH67088.1"/>
    </source>
</evidence>
<dbReference type="STRING" id="83767.SAMN05660652_02085"/>
<proteinExistence type="inferred from homology"/>
<feature type="transmembrane region" description="Helical" evidence="7">
    <location>
        <begin position="276"/>
        <end position="295"/>
    </location>
</feature>
<dbReference type="PIRSF" id="PIRSF006066">
    <property type="entry name" value="HI0050"/>
    <property type="match status" value="1"/>
</dbReference>
<gene>
    <name evidence="9" type="ORF">SAMN05660652_02085</name>
</gene>
<feature type="transmembrane region" description="Helical" evidence="7">
    <location>
        <begin position="315"/>
        <end position="343"/>
    </location>
</feature>
<evidence type="ECO:0000256" key="7">
    <source>
        <dbReference type="RuleBase" id="RU369079"/>
    </source>
</evidence>
<feature type="transmembrane region" description="Helical" evidence="7">
    <location>
        <begin position="216"/>
        <end position="234"/>
    </location>
</feature>
<dbReference type="Proteomes" id="UP000198607">
    <property type="component" value="Unassembled WGS sequence"/>
</dbReference>
<protein>
    <recommendedName>
        <fullName evidence="7">TRAP transporter large permease protein</fullName>
    </recommendedName>
</protein>
<organism evidence="9 10">
    <name type="scientific">Propionivibrio dicarboxylicus</name>
    <dbReference type="NCBI Taxonomy" id="83767"/>
    <lineage>
        <taxon>Bacteria</taxon>
        <taxon>Pseudomonadati</taxon>
        <taxon>Pseudomonadota</taxon>
        <taxon>Betaproteobacteria</taxon>
        <taxon>Rhodocyclales</taxon>
        <taxon>Rhodocyclaceae</taxon>
        <taxon>Propionivibrio</taxon>
    </lineage>
</organism>
<feature type="transmembrane region" description="Helical" evidence="7">
    <location>
        <begin position="395"/>
        <end position="417"/>
    </location>
</feature>
<evidence type="ECO:0000313" key="10">
    <source>
        <dbReference type="Proteomes" id="UP000198607"/>
    </source>
</evidence>
<dbReference type="PANTHER" id="PTHR33362">
    <property type="entry name" value="SIALIC ACID TRAP TRANSPORTER PERMEASE PROTEIN SIAT-RELATED"/>
    <property type="match status" value="1"/>
</dbReference>
<evidence type="ECO:0000256" key="6">
    <source>
        <dbReference type="ARBA" id="ARBA00023136"/>
    </source>
</evidence>
<sequence>MTVLVFITSLLGLMALGMPVAFALVGCGLCMMYFMGMTDPQIVIQNMWDGANSFPLLAVPFFMLAGELMNAGGMTRRIITMAMAWVGHIRGGLGYVAVMAAVIMAALSGSAVADTAALASVLVPLMRNAGYNVNRSCGLIACGGIIAPIIPPSIGFILYGVTGGVSITKLFIAGIVPGVLMGLSIMIAWWWCTKHDEMRVEAKTSMKVKLEETRKAAWALVLPIVIVGGLKIGVFTPTEAAVIAAAYSLFVGVVIYREIKIPQLFGLFLRASETTAVIMFLVSAAGVSAWLITAADIPGQLAQMVEPFMDNKMLLTFVLMLLVLVVGTALDMTPTILIMTPVLMPVLKQAGIDPVYFGVLFMINNAIGLVTPPVGTVLNVVCGVARIPMSGAIKGVVPFMIAQTVVLFLLVFVPELVTLPLKWMTAR</sequence>
<dbReference type="EMBL" id="FNCY01000007">
    <property type="protein sequence ID" value="SDH67088.1"/>
    <property type="molecule type" value="Genomic_DNA"/>
</dbReference>
<keyword evidence="3 7" id="KW-0997">Cell inner membrane</keyword>
<comment type="similarity">
    <text evidence="7">Belongs to the TRAP transporter large permease family.</text>
</comment>
<comment type="subunit">
    <text evidence="7">The complex comprises the extracytoplasmic solute receptor protein and the two transmembrane proteins.</text>
</comment>
<comment type="function">
    <text evidence="7">Part of the tripartite ATP-independent periplasmic (TRAP) transport system.</text>
</comment>
<evidence type="ECO:0000256" key="3">
    <source>
        <dbReference type="ARBA" id="ARBA00022519"/>
    </source>
</evidence>